<feature type="region of interest" description="Disordered" evidence="4">
    <location>
        <begin position="63"/>
        <end position="115"/>
    </location>
</feature>
<evidence type="ECO:0000256" key="1">
    <source>
        <dbReference type="ARBA" id="ARBA00005420"/>
    </source>
</evidence>
<dbReference type="OrthoDB" id="44277at2759"/>
<evidence type="ECO:0000313" key="7">
    <source>
        <dbReference type="Proteomes" id="UP000006727"/>
    </source>
</evidence>
<accession>A0A2K1KPC6</accession>
<name>A0A2K1KPC6_PHYPA</name>
<dbReference type="Gramene" id="Pp3c4_20900V3.2">
    <property type="protein sequence ID" value="Pp3c4_20900V3.2"/>
    <property type="gene ID" value="Pp3c4_20900"/>
</dbReference>
<dbReference type="InterPro" id="IPR007130">
    <property type="entry name" value="DAGAT"/>
</dbReference>
<dbReference type="GO" id="GO:0016020">
    <property type="term" value="C:membrane"/>
    <property type="evidence" value="ECO:0000318"/>
    <property type="project" value="GO_Central"/>
</dbReference>
<proteinExistence type="inferred from homology"/>
<dbReference type="AlphaFoldDB" id="A0A2K1KPC6"/>
<dbReference type="EMBL" id="ABEU02000004">
    <property type="protein sequence ID" value="PNR55632.1"/>
    <property type="molecule type" value="Genomic_DNA"/>
</dbReference>
<dbReference type="EnsemblPlants" id="Pp3c4_20900V3.2">
    <property type="protein sequence ID" value="Pp3c4_20900V3.2"/>
    <property type="gene ID" value="Pp3c4_20900"/>
</dbReference>
<sequence>MDAIGHGFLLLPHTSLLRSKQPNTLRKFAEFNYPPLPGLSNRRTVPKCPKRLQMTLGMANFSSIDIPRKGKSNNETRTLKDSFGKPKLQRGASHEGKDLTEAPADSSKHSRDAPVVTLDKSATVGPGMHHKKTSLSWSGKHSGQLVWKELQELVKRDTGPPSWYCYEDAGSRPENAPLFFCLPDIISNGLSLALHQEKLARLFEVRRLHVPVTDESSNEDLISIIEGAVREESSLRKDRPIYLMGEGYGALLAISVAARNPEIDLVLVLVDPATWCDKSSILPPGVDVLDAAPGPVSSSIPFLFSMSIGDPLTIVKAIVDPSLPRLEKSQQFMVALRDVLQVIATASVVLSRDVARRKVNQLQMAAHKAVFDMKNVKADVFVLYSGKPQNQNEAERLRQSIPSGTGRIFKDRRGALLLEDGIELASLIKATHMYRRAKLRNIVTDYVPPTDEEKECFRKAHLNLMKQLFSPVYFHAKGDGSVKRGLPKLTKERPILLVCNHTFVGFDLGVIIGSFMDDQDVFIRALAHPLLTIDQPGELMVDSSLPDLARLLGSVPVSGSNLYKLLAAKETVFLLPGGMREAVKRRGESYKLIWPAKPEFVRTAIRHGAVIIPMAAVGGDEFIKIIADQHQILNLPVIGDQLQRMGDQMPRARSPKEGVPEEGHMLGTVGIPTPPPRMYFIYQKPIYTHELRDSLNDKETVSALYQQVKSEIETGISYLLKKREEDPYQYFVPRVLYEKSWDKQAPTFKP</sequence>
<keyword evidence="3" id="KW-0012">Acyltransferase</keyword>
<dbReference type="STRING" id="3218.A0A2K1KPC6"/>
<dbReference type="EnsemblPlants" id="Pp3c4_20900V3.3">
    <property type="protein sequence ID" value="Pp3c4_20900V3.3"/>
    <property type="gene ID" value="Pp3c4_20900"/>
</dbReference>
<evidence type="ECO:0000256" key="2">
    <source>
        <dbReference type="ARBA" id="ARBA00022679"/>
    </source>
</evidence>
<dbReference type="EnsemblPlants" id="Pp3c4_20900V3.4">
    <property type="protein sequence ID" value="Pp3c4_20900V3.4"/>
    <property type="gene ID" value="Pp3c4_20900"/>
</dbReference>
<evidence type="ECO:0000256" key="4">
    <source>
        <dbReference type="SAM" id="MobiDB-lite"/>
    </source>
</evidence>
<gene>
    <name evidence="6" type="primary">LOC112280772</name>
    <name evidence="5" type="ORF">PHYPA_006529</name>
</gene>
<keyword evidence="7" id="KW-1185">Reference proteome</keyword>
<dbReference type="SUPFAM" id="SSF53474">
    <property type="entry name" value="alpha/beta-Hydrolases"/>
    <property type="match status" value="1"/>
</dbReference>
<dbReference type="Gramene" id="Pp3c4_20900V3.4">
    <property type="protein sequence ID" value="Pp3c4_20900V3.4"/>
    <property type="gene ID" value="Pp3c4_20900"/>
</dbReference>
<evidence type="ECO:0008006" key="8">
    <source>
        <dbReference type="Google" id="ProtNLM"/>
    </source>
</evidence>
<dbReference type="Gramene" id="Pp3c4_20900V3.3">
    <property type="protein sequence ID" value="Pp3c4_20900V3.3"/>
    <property type="gene ID" value="Pp3c4_20900"/>
</dbReference>
<evidence type="ECO:0000256" key="3">
    <source>
        <dbReference type="ARBA" id="ARBA00023315"/>
    </source>
</evidence>
<dbReference type="PaxDb" id="3218-PP1S201_8V6.1"/>
<organism evidence="5">
    <name type="scientific">Physcomitrium patens</name>
    <name type="common">Spreading-leaved earth moss</name>
    <name type="synonym">Physcomitrella patens</name>
    <dbReference type="NCBI Taxonomy" id="3218"/>
    <lineage>
        <taxon>Eukaryota</taxon>
        <taxon>Viridiplantae</taxon>
        <taxon>Streptophyta</taxon>
        <taxon>Embryophyta</taxon>
        <taxon>Bryophyta</taxon>
        <taxon>Bryophytina</taxon>
        <taxon>Bryopsida</taxon>
        <taxon>Funariidae</taxon>
        <taxon>Funariales</taxon>
        <taxon>Funariaceae</taxon>
        <taxon>Physcomitrium</taxon>
    </lineage>
</organism>
<dbReference type="Pfam" id="PF03982">
    <property type="entry name" value="DAGAT"/>
    <property type="match status" value="1"/>
</dbReference>
<keyword evidence="2" id="KW-0808">Transferase</keyword>
<dbReference type="CDD" id="cd07987">
    <property type="entry name" value="LPLAT_MGAT-like"/>
    <property type="match status" value="1"/>
</dbReference>
<dbReference type="GO" id="GO:0019432">
    <property type="term" value="P:triglyceride biosynthetic process"/>
    <property type="evidence" value="ECO:0007669"/>
    <property type="project" value="UniProtKB-ARBA"/>
</dbReference>
<feature type="compositionally biased region" description="Basic and acidic residues" evidence="4">
    <location>
        <begin position="66"/>
        <end position="84"/>
    </location>
</feature>
<dbReference type="Gramene" id="Pp3c4_20900V3.1">
    <property type="protein sequence ID" value="Pp3c4_20900V3.1"/>
    <property type="gene ID" value="Pp3c4_20900"/>
</dbReference>
<evidence type="ECO:0000313" key="5">
    <source>
        <dbReference type="EMBL" id="PNR55632.1"/>
    </source>
</evidence>
<dbReference type="EnsemblPlants" id="Pp3c4_20900V3.1">
    <property type="protein sequence ID" value="Pp3c4_20900V3.1"/>
    <property type="gene ID" value="Pp3c4_20900"/>
</dbReference>
<protein>
    <recommendedName>
        <fullName evidence="8">Phospholipid/glycerol acyltransferase domain-containing protein</fullName>
    </recommendedName>
</protein>
<dbReference type="Proteomes" id="UP000006727">
    <property type="component" value="Chromosome 4"/>
</dbReference>
<dbReference type="GO" id="GO:0004144">
    <property type="term" value="F:diacylglycerol O-acyltransferase activity"/>
    <property type="evidence" value="ECO:0007669"/>
    <property type="project" value="UniProtKB-ARBA"/>
</dbReference>
<dbReference type="PANTHER" id="PTHR22753:SF14">
    <property type="entry name" value="MONOACYLGLYCEROL_DIACYLGLYCEROL O-ACYLTRANSFERASE"/>
    <property type="match status" value="1"/>
</dbReference>
<evidence type="ECO:0000313" key="6">
    <source>
        <dbReference type="EnsemblPlants" id="Pp3c4_20900V3.1"/>
    </source>
</evidence>
<comment type="similarity">
    <text evidence="1">Belongs to the diacylglycerol acyltransferase family.</text>
</comment>
<reference evidence="6" key="3">
    <citation type="submission" date="2020-12" db="UniProtKB">
        <authorList>
            <consortium name="EnsemblPlants"/>
        </authorList>
    </citation>
    <scope>IDENTIFICATION</scope>
</reference>
<reference evidence="5 7" key="1">
    <citation type="journal article" date="2008" name="Science">
        <title>The Physcomitrella genome reveals evolutionary insights into the conquest of land by plants.</title>
        <authorList>
            <person name="Rensing S."/>
            <person name="Lang D."/>
            <person name="Zimmer A."/>
            <person name="Terry A."/>
            <person name="Salamov A."/>
            <person name="Shapiro H."/>
            <person name="Nishiyama T."/>
            <person name="Perroud P.-F."/>
            <person name="Lindquist E."/>
            <person name="Kamisugi Y."/>
            <person name="Tanahashi T."/>
            <person name="Sakakibara K."/>
            <person name="Fujita T."/>
            <person name="Oishi K."/>
            <person name="Shin-I T."/>
            <person name="Kuroki Y."/>
            <person name="Toyoda A."/>
            <person name="Suzuki Y."/>
            <person name="Hashimoto A."/>
            <person name="Yamaguchi K."/>
            <person name="Sugano A."/>
            <person name="Kohara Y."/>
            <person name="Fujiyama A."/>
            <person name="Anterola A."/>
            <person name="Aoki S."/>
            <person name="Ashton N."/>
            <person name="Barbazuk W.B."/>
            <person name="Barker E."/>
            <person name="Bennetzen J."/>
            <person name="Bezanilla M."/>
            <person name="Blankenship R."/>
            <person name="Cho S.H."/>
            <person name="Dutcher S."/>
            <person name="Estelle M."/>
            <person name="Fawcett J.A."/>
            <person name="Gundlach H."/>
            <person name="Hanada K."/>
            <person name="Heyl A."/>
            <person name="Hicks K.A."/>
            <person name="Hugh J."/>
            <person name="Lohr M."/>
            <person name="Mayer K."/>
            <person name="Melkozernov A."/>
            <person name="Murata T."/>
            <person name="Nelson D."/>
            <person name="Pils B."/>
            <person name="Prigge M."/>
            <person name="Reiss B."/>
            <person name="Renner T."/>
            <person name="Rombauts S."/>
            <person name="Rushton P."/>
            <person name="Sanderfoot A."/>
            <person name="Schween G."/>
            <person name="Shiu S.-H."/>
            <person name="Stueber K."/>
            <person name="Theodoulou F.L."/>
            <person name="Tu H."/>
            <person name="Van de Peer Y."/>
            <person name="Verrier P.J."/>
            <person name="Waters E."/>
            <person name="Wood A."/>
            <person name="Yang L."/>
            <person name="Cove D."/>
            <person name="Cuming A."/>
            <person name="Hasebe M."/>
            <person name="Lucas S."/>
            <person name="Mishler D.B."/>
            <person name="Reski R."/>
            <person name="Grigoriev I."/>
            <person name="Quatrano R.S."/>
            <person name="Boore J.L."/>
        </authorList>
    </citation>
    <scope>NUCLEOTIDE SEQUENCE [LARGE SCALE GENOMIC DNA]</scope>
    <source>
        <strain evidence="6 7">cv. Gransden 2004</strain>
    </source>
</reference>
<dbReference type="Gene3D" id="3.40.50.1820">
    <property type="entry name" value="alpha/beta hydrolase"/>
    <property type="match status" value="1"/>
</dbReference>
<reference evidence="5 7" key="2">
    <citation type="journal article" date="2018" name="Plant J.">
        <title>The Physcomitrella patens chromosome-scale assembly reveals moss genome structure and evolution.</title>
        <authorList>
            <person name="Lang D."/>
            <person name="Ullrich K.K."/>
            <person name="Murat F."/>
            <person name="Fuchs J."/>
            <person name="Jenkins J."/>
            <person name="Haas F.B."/>
            <person name="Piednoel M."/>
            <person name="Gundlach H."/>
            <person name="Van Bel M."/>
            <person name="Meyberg R."/>
            <person name="Vives C."/>
            <person name="Morata J."/>
            <person name="Symeonidi A."/>
            <person name="Hiss M."/>
            <person name="Muchero W."/>
            <person name="Kamisugi Y."/>
            <person name="Saleh O."/>
            <person name="Blanc G."/>
            <person name="Decker E.L."/>
            <person name="van Gessel N."/>
            <person name="Grimwood J."/>
            <person name="Hayes R.D."/>
            <person name="Graham S.W."/>
            <person name="Gunter L.E."/>
            <person name="McDaniel S.F."/>
            <person name="Hoernstein S.N.W."/>
            <person name="Larsson A."/>
            <person name="Li F.W."/>
            <person name="Perroud P.F."/>
            <person name="Phillips J."/>
            <person name="Ranjan P."/>
            <person name="Rokshar D.S."/>
            <person name="Rothfels C.J."/>
            <person name="Schneider L."/>
            <person name="Shu S."/>
            <person name="Stevenson D.W."/>
            <person name="Thummler F."/>
            <person name="Tillich M."/>
            <person name="Villarreal Aguilar J.C."/>
            <person name="Widiez T."/>
            <person name="Wong G.K."/>
            <person name="Wymore A."/>
            <person name="Zhang Y."/>
            <person name="Zimmer A.D."/>
            <person name="Quatrano R.S."/>
            <person name="Mayer K.F.X."/>
            <person name="Goodstein D."/>
            <person name="Casacuberta J.M."/>
            <person name="Vandepoele K."/>
            <person name="Reski R."/>
            <person name="Cuming A.C."/>
            <person name="Tuskan G.A."/>
            <person name="Maumus F."/>
            <person name="Salse J."/>
            <person name="Schmutz J."/>
            <person name="Rensing S.A."/>
        </authorList>
    </citation>
    <scope>NUCLEOTIDE SEQUENCE [LARGE SCALE GENOMIC DNA]</scope>
    <source>
        <strain evidence="6 7">cv. Gransden 2004</strain>
    </source>
</reference>
<dbReference type="InterPro" id="IPR029058">
    <property type="entry name" value="AB_hydrolase_fold"/>
</dbReference>
<feature type="compositionally biased region" description="Basic and acidic residues" evidence="4">
    <location>
        <begin position="92"/>
        <end position="112"/>
    </location>
</feature>
<dbReference type="PANTHER" id="PTHR22753">
    <property type="entry name" value="TRANSMEMBRANE PROTEIN 68"/>
    <property type="match status" value="1"/>
</dbReference>